<keyword evidence="2" id="KW-1185">Reference proteome</keyword>
<sequence>MLGCRDPAFILGYLARCARRGTHLLAFWCEPEGGAPVQQVVAALAGESLPRLYRYRADGGQTPGSETDSLTILAARDFALLPAAAQGMALELLDSTGPEELAARSRRAWDQGLAVDESLWQQLRSLAARTLVASTEDSRARGAGEGAAR</sequence>
<proteinExistence type="predicted"/>
<dbReference type="EMBL" id="QFFI01000002">
    <property type="protein sequence ID" value="PWG65429.1"/>
    <property type="molecule type" value="Genomic_DNA"/>
</dbReference>
<gene>
    <name evidence="1" type="ORF">DEM34_01415</name>
</gene>
<dbReference type="AlphaFoldDB" id="A0A2U2N8Z5"/>
<protein>
    <submittedName>
        <fullName evidence="1">Uncharacterized protein</fullName>
    </submittedName>
</protein>
<evidence type="ECO:0000313" key="1">
    <source>
        <dbReference type="EMBL" id="PWG65429.1"/>
    </source>
</evidence>
<organism evidence="1 2">
    <name type="scientific">Sediminicurvatus halobius</name>
    <dbReference type="NCBI Taxonomy" id="2182432"/>
    <lineage>
        <taxon>Bacteria</taxon>
        <taxon>Pseudomonadati</taxon>
        <taxon>Pseudomonadota</taxon>
        <taxon>Gammaproteobacteria</taxon>
        <taxon>Chromatiales</taxon>
        <taxon>Ectothiorhodospiraceae</taxon>
        <taxon>Sediminicurvatus</taxon>
    </lineage>
</organism>
<dbReference type="Proteomes" id="UP000245474">
    <property type="component" value="Unassembled WGS sequence"/>
</dbReference>
<evidence type="ECO:0000313" key="2">
    <source>
        <dbReference type="Proteomes" id="UP000245474"/>
    </source>
</evidence>
<reference evidence="1 2" key="1">
    <citation type="submission" date="2018-05" db="EMBL/GenBank/DDBJ databases">
        <title>Spiribacter halobius sp. nov., a moderately halophilic bacterium isolated from marine solar saltern.</title>
        <authorList>
            <person name="Zheng W.-S."/>
            <person name="Lu D.-C."/>
            <person name="Du Z.-J."/>
        </authorList>
    </citation>
    <scope>NUCLEOTIDE SEQUENCE [LARGE SCALE GENOMIC DNA]</scope>
    <source>
        <strain evidence="1 2">E85</strain>
    </source>
</reference>
<accession>A0A2U2N8Z5</accession>
<name>A0A2U2N8Z5_9GAMM</name>
<comment type="caution">
    <text evidence="1">The sequence shown here is derived from an EMBL/GenBank/DDBJ whole genome shotgun (WGS) entry which is preliminary data.</text>
</comment>